<evidence type="ECO:0000256" key="1">
    <source>
        <dbReference type="SAM" id="MobiDB-lite"/>
    </source>
</evidence>
<feature type="compositionally biased region" description="Polar residues" evidence="1">
    <location>
        <begin position="82"/>
        <end position="92"/>
    </location>
</feature>
<gene>
    <name evidence="3" type="ORF">LMG27174_06865</name>
</gene>
<sequence length="130" mass="15100">MKLRGEPYVLWRAVDEHGVELDVLLQKHRDKAAAKRFFRKMLRSYPVPRRIVTDQLRNYPAAKAEVPELAGVKHVFVKASARVNNRAENSHQPTRRRERQMQGFHDPQRTQRFLSCFARSVSTSRCTGTG</sequence>
<feature type="domain" description="DDE" evidence="2">
    <location>
        <begin position="2"/>
        <end position="118"/>
    </location>
</feature>
<name>A0A6J5CPH8_9BURK</name>
<feature type="region of interest" description="Disordered" evidence="1">
    <location>
        <begin position="82"/>
        <end position="107"/>
    </location>
</feature>
<dbReference type="Pfam" id="PF13610">
    <property type="entry name" value="DDE_Tnp_IS240"/>
    <property type="match status" value="1"/>
</dbReference>
<protein>
    <submittedName>
        <fullName evidence="3">IS6 family transposase ISDge13</fullName>
    </submittedName>
</protein>
<dbReference type="Proteomes" id="UP000494205">
    <property type="component" value="Unassembled WGS sequence"/>
</dbReference>
<accession>A0A6J5CPH8</accession>
<evidence type="ECO:0000259" key="2">
    <source>
        <dbReference type="Pfam" id="PF13610"/>
    </source>
</evidence>
<dbReference type="EMBL" id="CADIJZ010000052">
    <property type="protein sequence ID" value="CAB3742438.1"/>
    <property type="molecule type" value="Genomic_DNA"/>
</dbReference>
<dbReference type="PANTHER" id="PTHR35528:SF3">
    <property type="entry name" value="BLL1675 PROTEIN"/>
    <property type="match status" value="1"/>
</dbReference>
<reference evidence="3 4" key="1">
    <citation type="submission" date="2020-04" db="EMBL/GenBank/DDBJ databases">
        <authorList>
            <person name="De Canck E."/>
        </authorList>
    </citation>
    <scope>NUCLEOTIDE SEQUENCE [LARGE SCALE GENOMIC DNA]</scope>
    <source>
        <strain evidence="3 4">LMG 27174</strain>
    </source>
</reference>
<evidence type="ECO:0000313" key="4">
    <source>
        <dbReference type="Proteomes" id="UP000494205"/>
    </source>
</evidence>
<evidence type="ECO:0000313" key="3">
    <source>
        <dbReference type="EMBL" id="CAB3742438.1"/>
    </source>
</evidence>
<proteinExistence type="predicted"/>
<organism evidence="3 4">
    <name type="scientific">Paraburkholderia rhynchosiae</name>
    <dbReference type="NCBI Taxonomy" id="487049"/>
    <lineage>
        <taxon>Bacteria</taxon>
        <taxon>Pseudomonadati</taxon>
        <taxon>Pseudomonadota</taxon>
        <taxon>Betaproteobacteria</taxon>
        <taxon>Burkholderiales</taxon>
        <taxon>Burkholderiaceae</taxon>
        <taxon>Paraburkholderia</taxon>
    </lineage>
</organism>
<dbReference type="InterPro" id="IPR032874">
    <property type="entry name" value="DDE_dom"/>
</dbReference>
<dbReference type="PANTHER" id="PTHR35528">
    <property type="entry name" value="BLL1675 PROTEIN"/>
    <property type="match status" value="1"/>
</dbReference>
<dbReference type="AlphaFoldDB" id="A0A6J5CPH8"/>
<dbReference type="InterPro" id="IPR052183">
    <property type="entry name" value="IS_Transposase"/>
</dbReference>